<dbReference type="Gene3D" id="1.20.1250.20">
    <property type="entry name" value="MFS general substrate transporter like domains"/>
    <property type="match status" value="2"/>
</dbReference>
<protein>
    <submittedName>
        <fullName evidence="6">MFS transporter</fullName>
    </submittedName>
</protein>
<dbReference type="OrthoDB" id="9815356at2"/>
<comment type="caution">
    <text evidence="6">The sequence shown here is derived from an EMBL/GenBank/DDBJ whole genome shotgun (WGS) entry which is preliminary data.</text>
</comment>
<dbReference type="Pfam" id="PF07690">
    <property type="entry name" value="MFS_1"/>
    <property type="match status" value="1"/>
</dbReference>
<evidence type="ECO:0000256" key="2">
    <source>
        <dbReference type="ARBA" id="ARBA00022989"/>
    </source>
</evidence>
<feature type="transmembrane region" description="Helical" evidence="4">
    <location>
        <begin position="287"/>
        <end position="308"/>
    </location>
</feature>
<evidence type="ECO:0000256" key="3">
    <source>
        <dbReference type="ARBA" id="ARBA00023136"/>
    </source>
</evidence>
<evidence type="ECO:0000313" key="6">
    <source>
        <dbReference type="EMBL" id="PNG07587.1"/>
    </source>
</evidence>
<dbReference type="Proteomes" id="UP000235897">
    <property type="component" value="Unassembled WGS sequence"/>
</dbReference>
<dbReference type="GO" id="GO:0022857">
    <property type="term" value="F:transmembrane transporter activity"/>
    <property type="evidence" value="ECO:0007669"/>
    <property type="project" value="InterPro"/>
</dbReference>
<dbReference type="CDD" id="cd17324">
    <property type="entry name" value="MFS_NepI_like"/>
    <property type="match status" value="1"/>
</dbReference>
<reference evidence="6 7" key="1">
    <citation type="submission" date="2018-01" db="EMBL/GenBank/DDBJ databases">
        <title>Denitrification phenotypes of diverse strains of Pseudomonas stutzeri.</title>
        <authorList>
            <person name="Milligan D.A."/>
            <person name="Bergaust L."/>
            <person name="Bakken L.R."/>
            <person name="Frostegard A."/>
        </authorList>
    </citation>
    <scope>NUCLEOTIDE SEQUENCE [LARGE SCALE GENOMIC DNA]</scope>
    <source>
        <strain evidence="6 7">28a3</strain>
    </source>
</reference>
<dbReference type="PANTHER" id="PTHR42910">
    <property type="entry name" value="TRANSPORTER SCO4007-RELATED"/>
    <property type="match status" value="1"/>
</dbReference>
<feature type="transmembrane region" description="Helical" evidence="4">
    <location>
        <begin position="58"/>
        <end position="76"/>
    </location>
</feature>
<sequence length="402" mass="40787">MTCAQKTSAFERGEVALSSGLVLLLATAAGLSVATLYYGQPILGVLAQDIHADERTVGMIPMLTQLGYALGILLLAPLGDRYDRRRIILAKASVLTLALLLSSIAPGIGTLLAASLAIGVAATMAQDIVPAAATLAPETQRGAAVGTVMTGLLLGILLSRVLSGLIAEQFGWRVVYGAAAISVALIGASVWRGLPRFSPTTSLGYRELIGSMVKLWAQYPALRRAAVSQGLLSVAFSAFWSTLAVMLHSQFGLGSAAAGAFGLAGAAGALAAPMAGRLADRSGPERVTCLGASLAAASFAALGLVGLVPLEVQLGLIAVAAIGFDFGIQATLVAHQAIVYGIDPPARSRLNALLFTGVFIGMATGAGLGSLALGQWGWSGVVVLATVASIGALGVRMMPARS</sequence>
<feature type="transmembrane region" description="Helical" evidence="4">
    <location>
        <begin position="376"/>
        <end position="395"/>
    </location>
</feature>
<dbReference type="InterPro" id="IPR036259">
    <property type="entry name" value="MFS_trans_sf"/>
</dbReference>
<name>A0A2N8SYN5_STUST</name>
<feature type="transmembrane region" description="Helical" evidence="4">
    <location>
        <begin position="174"/>
        <end position="191"/>
    </location>
</feature>
<feature type="transmembrane region" description="Helical" evidence="4">
    <location>
        <begin position="350"/>
        <end position="370"/>
    </location>
</feature>
<feature type="transmembrane region" description="Helical" evidence="4">
    <location>
        <begin position="257"/>
        <end position="275"/>
    </location>
</feature>
<dbReference type="InterPro" id="IPR011701">
    <property type="entry name" value="MFS"/>
</dbReference>
<proteinExistence type="predicted"/>
<evidence type="ECO:0000259" key="5">
    <source>
        <dbReference type="PROSITE" id="PS50850"/>
    </source>
</evidence>
<feature type="transmembrane region" description="Helical" evidence="4">
    <location>
        <begin position="15"/>
        <end position="38"/>
    </location>
</feature>
<evidence type="ECO:0000256" key="1">
    <source>
        <dbReference type="ARBA" id="ARBA00022692"/>
    </source>
</evidence>
<dbReference type="AlphaFoldDB" id="A0A2N8SYN5"/>
<feature type="transmembrane region" description="Helical" evidence="4">
    <location>
        <begin position="231"/>
        <end position="251"/>
    </location>
</feature>
<feature type="transmembrane region" description="Helical" evidence="4">
    <location>
        <begin position="97"/>
        <end position="122"/>
    </location>
</feature>
<evidence type="ECO:0000313" key="7">
    <source>
        <dbReference type="Proteomes" id="UP000235897"/>
    </source>
</evidence>
<dbReference type="PROSITE" id="PS50850">
    <property type="entry name" value="MFS"/>
    <property type="match status" value="1"/>
</dbReference>
<gene>
    <name evidence="6" type="ORF">CXL00_00500</name>
</gene>
<keyword evidence="2 4" id="KW-1133">Transmembrane helix</keyword>
<dbReference type="EMBL" id="POUW01000001">
    <property type="protein sequence ID" value="PNG07587.1"/>
    <property type="molecule type" value="Genomic_DNA"/>
</dbReference>
<keyword evidence="3 4" id="KW-0472">Membrane</keyword>
<dbReference type="PANTHER" id="PTHR42910:SF1">
    <property type="entry name" value="MAJOR FACILITATOR SUPERFAMILY (MFS) PROFILE DOMAIN-CONTAINING PROTEIN"/>
    <property type="match status" value="1"/>
</dbReference>
<dbReference type="RefSeq" id="WP_102845749.1">
    <property type="nucleotide sequence ID" value="NZ_JAMOIG010000008.1"/>
</dbReference>
<feature type="domain" description="Major facilitator superfamily (MFS) profile" evidence="5">
    <location>
        <begin position="18"/>
        <end position="402"/>
    </location>
</feature>
<evidence type="ECO:0000256" key="4">
    <source>
        <dbReference type="SAM" id="Phobius"/>
    </source>
</evidence>
<dbReference type="SUPFAM" id="SSF103473">
    <property type="entry name" value="MFS general substrate transporter"/>
    <property type="match status" value="1"/>
</dbReference>
<accession>A0A2N8SYN5</accession>
<feature type="transmembrane region" description="Helical" evidence="4">
    <location>
        <begin position="314"/>
        <end position="338"/>
    </location>
</feature>
<feature type="transmembrane region" description="Helical" evidence="4">
    <location>
        <begin position="142"/>
        <end position="162"/>
    </location>
</feature>
<organism evidence="6 7">
    <name type="scientific">Stutzerimonas stutzeri</name>
    <name type="common">Pseudomonas stutzeri</name>
    <dbReference type="NCBI Taxonomy" id="316"/>
    <lineage>
        <taxon>Bacteria</taxon>
        <taxon>Pseudomonadati</taxon>
        <taxon>Pseudomonadota</taxon>
        <taxon>Gammaproteobacteria</taxon>
        <taxon>Pseudomonadales</taxon>
        <taxon>Pseudomonadaceae</taxon>
        <taxon>Stutzerimonas</taxon>
    </lineage>
</organism>
<dbReference type="InterPro" id="IPR020846">
    <property type="entry name" value="MFS_dom"/>
</dbReference>
<keyword evidence="1 4" id="KW-0812">Transmembrane</keyword>